<evidence type="ECO:0000256" key="2">
    <source>
        <dbReference type="PROSITE-ProRule" id="PRU00335"/>
    </source>
</evidence>
<dbReference type="Pfam" id="PF00440">
    <property type="entry name" value="TetR_N"/>
    <property type="match status" value="1"/>
</dbReference>
<dbReference type="GO" id="GO:0003700">
    <property type="term" value="F:DNA-binding transcription factor activity"/>
    <property type="evidence" value="ECO:0007669"/>
    <property type="project" value="TreeGrafter"/>
</dbReference>
<comment type="caution">
    <text evidence="4">The sequence shown here is derived from an EMBL/GenBank/DDBJ whole genome shotgun (WGS) entry which is preliminary data.</text>
</comment>
<dbReference type="Gene3D" id="1.10.357.10">
    <property type="entry name" value="Tetracycline Repressor, domain 2"/>
    <property type="match status" value="1"/>
</dbReference>
<feature type="DNA-binding region" description="H-T-H motif" evidence="2">
    <location>
        <begin position="39"/>
        <end position="58"/>
    </location>
</feature>
<sequence>MTRSPSPRLTREARQEQTRQRLIAAACQQVAERGYDAASVRDIANAAGYTQGAFYSNFKSKEALLIDLLRQHKEQKLEQVRQAVMGAGEDFTAALAALEHWAKGFGMDAQQAMLATELHLHAARNPAFGEQYTALMADQRQSYAELLGHLFTLAGKAPPAPPQEIAGCLMALTRSLVVDRALDGTTAAGELLSAVIHSLFR</sequence>
<dbReference type="PRINTS" id="PR00455">
    <property type="entry name" value="HTHTETR"/>
</dbReference>
<dbReference type="RefSeq" id="WP_150435830.1">
    <property type="nucleotide sequence ID" value="NZ_VYKJ01000007.1"/>
</dbReference>
<evidence type="ECO:0000259" key="3">
    <source>
        <dbReference type="PROSITE" id="PS50977"/>
    </source>
</evidence>
<evidence type="ECO:0000313" key="4">
    <source>
        <dbReference type="EMBL" id="KAA8999032.1"/>
    </source>
</evidence>
<dbReference type="EMBL" id="VYKJ01000007">
    <property type="protein sequence ID" value="KAA8999032.1"/>
    <property type="molecule type" value="Genomic_DNA"/>
</dbReference>
<evidence type="ECO:0000313" key="5">
    <source>
        <dbReference type="Proteomes" id="UP000335415"/>
    </source>
</evidence>
<dbReference type="Proteomes" id="UP000335415">
    <property type="component" value="Unassembled WGS sequence"/>
</dbReference>
<dbReference type="AlphaFoldDB" id="A0A5J5FY27"/>
<dbReference type="OrthoDB" id="5816932at2"/>
<dbReference type="InterPro" id="IPR050109">
    <property type="entry name" value="HTH-type_TetR-like_transc_reg"/>
</dbReference>
<dbReference type="PROSITE" id="PS50977">
    <property type="entry name" value="HTH_TETR_2"/>
    <property type="match status" value="1"/>
</dbReference>
<evidence type="ECO:0000256" key="1">
    <source>
        <dbReference type="ARBA" id="ARBA00023125"/>
    </source>
</evidence>
<gene>
    <name evidence="4" type="ORF">FJU30_15275</name>
</gene>
<reference evidence="4 5" key="1">
    <citation type="submission" date="2019-09" db="EMBL/GenBank/DDBJ databases">
        <authorList>
            <person name="Li Y."/>
        </authorList>
    </citation>
    <scope>NUCLEOTIDE SEQUENCE [LARGE SCALE GENOMIC DNA]</scope>
    <source>
        <strain evidence="4 5">L3-3HA</strain>
    </source>
</reference>
<keyword evidence="5" id="KW-1185">Reference proteome</keyword>
<dbReference type="PANTHER" id="PTHR30055">
    <property type="entry name" value="HTH-TYPE TRANSCRIPTIONAL REGULATOR RUTR"/>
    <property type="match status" value="1"/>
</dbReference>
<protein>
    <submittedName>
        <fullName evidence="4">TetR/AcrR family transcriptional regulator</fullName>
    </submittedName>
</protein>
<dbReference type="InterPro" id="IPR009057">
    <property type="entry name" value="Homeodomain-like_sf"/>
</dbReference>
<dbReference type="PANTHER" id="PTHR30055:SF241">
    <property type="entry name" value="TRANSCRIPTIONAL REGULATORY PROTEIN"/>
    <property type="match status" value="1"/>
</dbReference>
<dbReference type="GO" id="GO:0000976">
    <property type="term" value="F:transcription cis-regulatory region binding"/>
    <property type="evidence" value="ECO:0007669"/>
    <property type="project" value="TreeGrafter"/>
</dbReference>
<accession>A0A5J5FY27</accession>
<dbReference type="SUPFAM" id="SSF46689">
    <property type="entry name" value="Homeodomain-like"/>
    <property type="match status" value="1"/>
</dbReference>
<feature type="domain" description="HTH tetR-type" evidence="3">
    <location>
        <begin position="16"/>
        <end position="76"/>
    </location>
</feature>
<name>A0A5J5FY27_9GAMM</name>
<keyword evidence="1 2" id="KW-0238">DNA-binding</keyword>
<organism evidence="4 5">
    <name type="scientific">Affinibrenneria salicis</name>
    <dbReference type="NCBI Taxonomy" id="2590031"/>
    <lineage>
        <taxon>Bacteria</taxon>
        <taxon>Pseudomonadati</taxon>
        <taxon>Pseudomonadota</taxon>
        <taxon>Gammaproteobacteria</taxon>
        <taxon>Enterobacterales</taxon>
        <taxon>Pectobacteriaceae</taxon>
        <taxon>Affinibrenneria</taxon>
    </lineage>
</organism>
<dbReference type="InterPro" id="IPR001647">
    <property type="entry name" value="HTH_TetR"/>
</dbReference>
<proteinExistence type="predicted"/>